<dbReference type="Pfam" id="PF01206">
    <property type="entry name" value="TusA"/>
    <property type="match status" value="1"/>
</dbReference>
<evidence type="ECO:0000313" key="3">
    <source>
        <dbReference type="Proteomes" id="UP000004349"/>
    </source>
</evidence>
<dbReference type="AlphaFoldDB" id="F9RN12"/>
<evidence type="ECO:0000313" key="2">
    <source>
        <dbReference type="EMBL" id="EGU37745.1"/>
    </source>
</evidence>
<dbReference type="InterPro" id="IPR036868">
    <property type="entry name" value="TusA-like_sf"/>
</dbReference>
<dbReference type="Proteomes" id="UP000004349">
    <property type="component" value="Unassembled WGS sequence"/>
</dbReference>
<dbReference type="eggNOG" id="COG0425">
    <property type="taxonomic scope" value="Bacteria"/>
</dbReference>
<comment type="caution">
    <text evidence="2">The sequence shown here is derived from an EMBL/GenBank/DDBJ whole genome shotgun (WGS) entry which is preliminary data.</text>
</comment>
<protein>
    <recommendedName>
        <fullName evidence="1">UPF0033 domain-containing protein</fullName>
    </recommendedName>
</protein>
<reference evidence="2 3" key="1">
    <citation type="journal article" date="2012" name="Int. J. Syst. Evol. Microbiol.">
        <title>Vibrio caribbeanicus sp. nov., isolated from the marine sponge Scleritoderma cyanea.</title>
        <authorList>
            <person name="Hoffmann M."/>
            <person name="Monday S.R."/>
            <person name="Allard M.W."/>
            <person name="Strain E.A."/>
            <person name="Whittaker P."/>
            <person name="Naum M."/>
            <person name="McCarthy P.J."/>
            <person name="Lopez J.V."/>
            <person name="Fischer M."/>
            <person name="Brown E.W."/>
        </authorList>
    </citation>
    <scope>NUCLEOTIDE SEQUENCE [LARGE SCALE GENOMIC DNA]</scope>
    <source>
        <strain evidence="2 3">LMG 19158</strain>
    </source>
</reference>
<gene>
    <name evidence="2" type="ORF">VIS19158_19200</name>
</gene>
<feature type="domain" description="UPF0033" evidence="1">
    <location>
        <begin position="6"/>
        <end position="66"/>
    </location>
</feature>
<dbReference type="EMBL" id="AFWE01000102">
    <property type="protein sequence ID" value="EGU37745.1"/>
    <property type="molecule type" value="Genomic_DNA"/>
</dbReference>
<sequence length="75" mass="8367">MTLTNLDLRAQRCPLALLLAKRHVVAMASGEECAILVQDPSSKSDILRFLSQHGFQVECVELNDYFSLNVMKGTE</sequence>
<dbReference type="SUPFAM" id="SSF64307">
    <property type="entry name" value="SirA-like"/>
    <property type="match status" value="1"/>
</dbReference>
<evidence type="ECO:0000259" key="1">
    <source>
        <dbReference type="Pfam" id="PF01206"/>
    </source>
</evidence>
<proteinExistence type="predicted"/>
<accession>F9RN12</accession>
<organism evidence="2 3">
    <name type="scientific">Vibrio scophthalmi LMG 19158</name>
    <dbReference type="NCBI Taxonomy" id="870967"/>
    <lineage>
        <taxon>Bacteria</taxon>
        <taxon>Pseudomonadati</taxon>
        <taxon>Pseudomonadota</taxon>
        <taxon>Gammaproteobacteria</taxon>
        <taxon>Vibrionales</taxon>
        <taxon>Vibrionaceae</taxon>
        <taxon>Vibrio</taxon>
    </lineage>
</organism>
<dbReference type="CDD" id="cd00291">
    <property type="entry name" value="SirA_YedF_YeeD"/>
    <property type="match status" value="1"/>
</dbReference>
<dbReference type="Gene3D" id="3.30.110.40">
    <property type="entry name" value="TusA-like domain"/>
    <property type="match status" value="1"/>
</dbReference>
<dbReference type="RefSeq" id="WP_005595028.1">
    <property type="nucleotide sequence ID" value="NZ_AFWE01000102.1"/>
</dbReference>
<name>F9RN12_9VIBR</name>
<dbReference type="InterPro" id="IPR001455">
    <property type="entry name" value="TusA-like"/>
</dbReference>